<protein>
    <submittedName>
        <fullName evidence="1">Uncharacterized protein</fullName>
    </submittedName>
</protein>
<dbReference type="OrthoDB" id="144239at2"/>
<sequence>MNKDANNDASQLQVNDLLFNEIARGTDYVLYQASASRTIDEITIDLFLEQVPDKGWWGALRLNDRFKIQLHLDHDTLFPTPEIAHLAIEDFLSNRHQVSSMFEEMRHNGQNSTTFSNVPPRPATIDPDKYFSPVILEVNEIIFTLYRHSKAEATYRSWTKRQMGEITAELFLSHKYWNGWKTALKFLDGKIAIFEQEIDQAFRTPELALETLFSFCTESVNRANLAQQMEKLQTQDVIAIRNQMAPIATTKPPLRVNDSDFIWQKQTSQGELYQARKARFINLNKAYIQLLETKEKGWSGGLKFKDIEEVYFEKAHDVGFATPEEALAMVSTFISTGKINIRMLRFAHKQRIALQCKIGRYDQIVSINSNETSSSDHTY</sequence>
<keyword evidence="2" id="KW-1185">Reference proteome</keyword>
<proteinExistence type="predicted"/>
<gene>
    <name evidence="1" type="ORF">KTT_43350</name>
</gene>
<name>A0A402A617_9CHLR</name>
<reference evidence="2" key="1">
    <citation type="submission" date="2018-12" db="EMBL/GenBank/DDBJ databases">
        <title>Tengunoibacter tsumagoiensis gen. nov., sp. nov., Dictyobacter kobayashii sp. nov., D. alpinus sp. nov., and D. joshuensis sp. nov. and description of Dictyobacteraceae fam. nov. within the order Ktedonobacterales isolated from Tengu-no-mugimeshi.</title>
        <authorList>
            <person name="Wang C.M."/>
            <person name="Zheng Y."/>
            <person name="Sakai Y."/>
            <person name="Toyoda A."/>
            <person name="Minakuchi Y."/>
            <person name="Abe K."/>
            <person name="Yokota A."/>
            <person name="Yabe S."/>
        </authorList>
    </citation>
    <scope>NUCLEOTIDE SEQUENCE [LARGE SCALE GENOMIC DNA]</scope>
    <source>
        <strain evidence="2">Uno3</strain>
    </source>
</reference>
<dbReference type="EMBL" id="BIFR01000002">
    <property type="protein sequence ID" value="GCE14476.1"/>
    <property type="molecule type" value="Genomic_DNA"/>
</dbReference>
<accession>A0A402A617</accession>
<dbReference type="AlphaFoldDB" id="A0A402A617"/>
<organism evidence="1 2">
    <name type="scientific">Tengunoibacter tsumagoiensis</name>
    <dbReference type="NCBI Taxonomy" id="2014871"/>
    <lineage>
        <taxon>Bacteria</taxon>
        <taxon>Bacillati</taxon>
        <taxon>Chloroflexota</taxon>
        <taxon>Ktedonobacteria</taxon>
        <taxon>Ktedonobacterales</taxon>
        <taxon>Dictyobacteraceae</taxon>
        <taxon>Tengunoibacter</taxon>
    </lineage>
</organism>
<dbReference type="RefSeq" id="WP_126582049.1">
    <property type="nucleotide sequence ID" value="NZ_BIFR01000002.1"/>
</dbReference>
<evidence type="ECO:0000313" key="2">
    <source>
        <dbReference type="Proteomes" id="UP000287352"/>
    </source>
</evidence>
<evidence type="ECO:0000313" key="1">
    <source>
        <dbReference type="EMBL" id="GCE14476.1"/>
    </source>
</evidence>
<comment type="caution">
    <text evidence="1">The sequence shown here is derived from an EMBL/GenBank/DDBJ whole genome shotgun (WGS) entry which is preliminary data.</text>
</comment>
<dbReference type="Proteomes" id="UP000287352">
    <property type="component" value="Unassembled WGS sequence"/>
</dbReference>